<name>A0A3N1H6X2_9PSEU</name>
<dbReference type="EMBL" id="RJKM01000001">
    <property type="protein sequence ID" value="ROP38284.1"/>
    <property type="molecule type" value="Genomic_DNA"/>
</dbReference>
<comment type="caution">
    <text evidence="3">The sequence shown here is derived from an EMBL/GenBank/DDBJ whole genome shotgun (WGS) entry which is preliminary data.</text>
</comment>
<dbReference type="OrthoDB" id="3078176at2"/>
<proteinExistence type="predicted"/>
<organism evidence="3 4">
    <name type="scientific">Saccharothrix texasensis</name>
    <dbReference type="NCBI Taxonomy" id="103734"/>
    <lineage>
        <taxon>Bacteria</taxon>
        <taxon>Bacillati</taxon>
        <taxon>Actinomycetota</taxon>
        <taxon>Actinomycetes</taxon>
        <taxon>Pseudonocardiales</taxon>
        <taxon>Pseudonocardiaceae</taxon>
        <taxon>Saccharothrix</taxon>
    </lineage>
</organism>
<dbReference type="RefSeq" id="WP_123743954.1">
    <property type="nucleotide sequence ID" value="NZ_RJKM01000001.1"/>
</dbReference>
<accession>A0A3N1H6X2</accession>
<evidence type="ECO:0000313" key="4">
    <source>
        <dbReference type="Proteomes" id="UP000268727"/>
    </source>
</evidence>
<evidence type="ECO:0000256" key="1">
    <source>
        <dbReference type="SAM" id="MobiDB-lite"/>
    </source>
</evidence>
<feature type="compositionally biased region" description="Basic and acidic residues" evidence="1">
    <location>
        <begin position="12"/>
        <end position="23"/>
    </location>
</feature>
<feature type="transmembrane region" description="Helical" evidence="2">
    <location>
        <begin position="82"/>
        <end position="111"/>
    </location>
</feature>
<keyword evidence="2" id="KW-0472">Membrane</keyword>
<evidence type="ECO:0000256" key="2">
    <source>
        <dbReference type="SAM" id="Phobius"/>
    </source>
</evidence>
<gene>
    <name evidence="3" type="ORF">EDD40_3637</name>
</gene>
<evidence type="ECO:0000313" key="3">
    <source>
        <dbReference type="EMBL" id="ROP38284.1"/>
    </source>
</evidence>
<feature type="region of interest" description="Disordered" evidence="1">
    <location>
        <begin position="1"/>
        <end position="23"/>
    </location>
</feature>
<keyword evidence="4" id="KW-1185">Reference proteome</keyword>
<feature type="transmembrane region" description="Helical" evidence="2">
    <location>
        <begin position="132"/>
        <end position="151"/>
    </location>
</feature>
<sequence length="562" mass="60485">MVLADTRSVRHAAADGDRGADRDEGTRHLCAAAHLSRDFADAALRELLVEPTRPAAPAPGVDTSAVLTEALAARLRTDVVDVLVLVLLGLTVYFSVSLAVVWITVAVLLSLPKIIRVWLAARARRGDPRPVRPVRTGITVLTLVLAIGPVVTTIGGDPEGTVEDAFEDLVGLSLLAAALVVLLANRLVVAHHVTARFGPLRGSVPPPVDRALLRLAPALARRIAERHGTATRVAPGTSEEDGLVPLVVHRGYQPFVGAGDIHEPWTVAVPLERRSGVPRTDVTLGTSTLLDGITAKVTDLRAASLLAPSGRLGALKVDDYVVVAAQGLVDHLPDRVSAHYLRRPGEPPYTHVSRAHAHELRDDPLEWSRFYRRFSVETWDRDLVLSVFVHVAMDESTLYLEWTPCVLRPISAELKSVDAEPASAWVPVGRALKDLVLLPASALSRIVRLAAHPRPSAQAGARVDADKYGSLMTLREMAADVELHSYFQQADVERYTHLLRTRVTLAVAEILRDAGYHTASFDQQAQSIVNNTVNTVTVTEGGTLTGHVLQAGSLSGDIDITG</sequence>
<reference evidence="3 4" key="1">
    <citation type="submission" date="2018-11" db="EMBL/GenBank/DDBJ databases">
        <title>Sequencing the genomes of 1000 actinobacteria strains.</title>
        <authorList>
            <person name="Klenk H.-P."/>
        </authorList>
    </citation>
    <scope>NUCLEOTIDE SEQUENCE [LARGE SCALE GENOMIC DNA]</scope>
    <source>
        <strain evidence="3 4">DSM 44231</strain>
    </source>
</reference>
<feature type="transmembrane region" description="Helical" evidence="2">
    <location>
        <begin position="171"/>
        <end position="189"/>
    </location>
</feature>
<dbReference type="Proteomes" id="UP000268727">
    <property type="component" value="Unassembled WGS sequence"/>
</dbReference>
<keyword evidence="2" id="KW-0812">Transmembrane</keyword>
<keyword evidence="2" id="KW-1133">Transmembrane helix</keyword>
<dbReference type="AlphaFoldDB" id="A0A3N1H6X2"/>
<protein>
    <submittedName>
        <fullName evidence="3">Uncharacterized protein</fullName>
    </submittedName>
</protein>